<reference evidence="2" key="3">
    <citation type="journal article" date="2019" name="BMC Res. Notes">
        <title>Complete genome sequence of the Sulfodiicoccus acidiphilus strain HS-1T, the first crenarchaeon that lacks polB3, isolated from an acidic hot spring in Ohwaku-dani, Hakone, Japan.</title>
        <authorList>
            <person name="Sakai H.D."/>
            <person name="Kurosawa N."/>
        </authorList>
    </citation>
    <scope>NUCLEOTIDE SEQUENCE</scope>
    <source>
        <strain evidence="2">HS-1</strain>
    </source>
</reference>
<accession>A0A348B1Z5</accession>
<dbReference type="RefSeq" id="WP_126449556.1">
    <property type="nucleotide sequence ID" value="NZ_AP018553.1"/>
</dbReference>
<protein>
    <recommendedName>
        <fullName evidence="5">Cellulase</fullName>
    </recommendedName>
</protein>
<name>A0A348B1Z5_9CREN</name>
<reference evidence="3" key="1">
    <citation type="journal article" date="2014" name="Int. J. Syst. Evol. Microbiol.">
        <title>Complete genome sequence of Corynebacterium casei LMG S-19264T (=DSM 44701T), isolated from a smear-ripened cheese.</title>
        <authorList>
            <consortium name="US DOE Joint Genome Institute (JGI-PGF)"/>
            <person name="Walter F."/>
            <person name="Albersmeier A."/>
            <person name="Kalinowski J."/>
            <person name="Ruckert C."/>
        </authorList>
    </citation>
    <scope>NUCLEOTIDE SEQUENCE</scope>
    <source>
        <strain evidence="3">JCM 31740</strain>
    </source>
</reference>
<dbReference type="GO" id="GO:0008810">
    <property type="term" value="F:cellulase activity"/>
    <property type="evidence" value="ECO:0007669"/>
    <property type="project" value="InterPro"/>
</dbReference>
<dbReference type="InterPro" id="IPR013320">
    <property type="entry name" value="ConA-like_dom_sf"/>
</dbReference>
<keyword evidence="4" id="KW-1185">Reference proteome</keyword>
<dbReference type="Pfam" id="PF01670">
    <property type="entry name" value="Glyco_hydro_12"/>
    <property type="match status" value="1"/>
</dbReference>
<gene>
    <name evidence="3" type="ORF">GCM10007116_09820</name>
    <name evidence="2" type="ORF">HS1genome_0586</name>
</gene>
<dbReference type="GeneID" id="38666094"/>
<evidence type="ECO:0000256" key="1">
    <source>
        <dbReference type="ARBA" id="ARBA00005519"/>
    </source>
</evidence>
<dbReference type="EMBL" id="AP018553">
    <property type="protein sequence ID" value="BBD72197.1"/>
    <property type="molecule type" value="Genomic_DNA"/>
</dbReference>
<reference evidence="4" key="2">
    <citation type="submission" date="2018-04" db="EMBL/GenBank/DDBJ databases">
        <title>Complete genome sequence of Sulfodiicoccus acidiphilus strain HS-1.</title>
        <authorList>
            <person name="Sakai H.D."/>
            <person name="Kurosawa N."/>
        </authorList>
    </citation>
    <scope>NUCLEOTIDE SEQUENCE [LARGE SCALE GENOMIC DNA]</scope>
    <source>
        <strain evidence="4">HS-1</strain>
    </source>
</reference>
<evidence type="ECO:0000313" key="3">
    <source>
        <dbReference type="EMBL" id="GGT94270.1"/>
    </source>
</evidence>
<dbReference type="KEGG" id="sacd:HS1genome_0586"/>
<dbReference type="SUPFAM" id="SSF49899">
    <property type="entry name" value="Concanavalin A-like lectins/glucanases"/>
    <property type="match status" value="1"/>
</dbReference>
<reference evidence="3" key="4">
    <citation type="submission" date="2020-09" db="EMBL/GenBank/DDBJ databases">
        <authorList>
            <person name="Sun Q."/>
            <person name="Ohkuma M."/>
        </authorList>
    </citation>
    <scope>NUCLEOTIDE SEQUENCE</scope>
    <source>
        <strain evidence="3">JCM 31740</strain>
    </source>
</reference>
<dbReference type="InterPro" id="IPR013319">
    <property type="entry name" value="GH11/12"/>
</dbReference>
<comment type="similarity">
    <text evidence="1">Belongs to the glycosyl hydrolase 12 (cellulase H) family.</text>
</comment>
<proteinExistence type="inferred from homology"/>
<evidence type="ECO:0000313" key="4">
    <source>
        <dbReference type="Proteomes" id="UP000276741"/>
    </source>
</evidence>
<dbReference type="OrthoDB" id="37142at2157"/>
<dbReference type="Proteomes" id="UP000276741">
    <property type="component" value="Chromosome"/>
</dbReference>
<dbReference type="AlphaFoldDB" id="A0A348B1Z5"/>
<evidence type="ECO:0000313" key="2">
    <source>
        <dbReference type="EMBL" id="BBD72197.1"/>
    </source>
</evidence>
<dbReference type="GO" id="GO:0000272">
    <property type="term" value="P:polysaccharide catabolic process"/>
    <property type="evidence" value="ECO:0007669"/>
    <property type="project" value="InterPro"/>
</dbReference>
<dbReference type="EMBL" id="BMQS01000008">
    <property type="protein sequence ID" value="GGT94270.1"/>
    <property type="molecule type" value="Genomic_DNA"/>
</dbReference>
<dbReference type="Proteomes" id="UP000616143">
    <property type="component" value="Unassembled WGS sequence"/>
</dbReference>
<sequence length="325" mass="36975">MNKFFLVGVVLAVIISSVVGYETLALQHPMPLSEHFPSPIDSYVLFPTGNDHFSVIGSYLSDSEYAMSEIYGNFSTLMVSPFMWNVKSSLGNVNMTYYHFLRVTANLSMVKKITPSISVLGYPGLMYGSEPWFPFATSTQQVPKLELPRLVGQLPDFYSVLNYSLFNKTGEIVDFSYDIWLTPEPNVTYLGAGDLEIMFWMWYTQNLSHVRYYAYEGTLDIPTFLNGTLENYPWSVYVLNYSADGWTLMVFTSSRQLQGSVGIPIGWVLKESTQFLYNQGWRASLSAYYLDAIQVGMEFNNAPNGSVDVGYNLYQWYLNFNSTEL</sequence>
<dbReference type="InterPro" id="IPR002594">
    <property type="entry name" value="GH12"/>
</dbReference>
<evidence type="ECO:0008006" key="5">
    <source>
        <dbReference type="Google" id="ProtNLM"/>
    </source>
</evidence>
<organism evidence="2 4">
    <name type="scientific">Sulfodiicoccus acidiphilus</name>
    <dbReference type="NCBI Taxonomy" id="1670455"/>
    <lineage>
        <taxon>Archaea</taxon>
        <taxon>Thermoproteota</taxon>
        <taxon>Thermoprotei</taxon>
        <taxon>Sulfolobales</taxon>
        <taxon>Sulfolobaceae</taxon>
        <taxon>Sulfodiicoccus</taxon>
    </lineage>
</organism>
<dbReference type="Gene3D" id="2.60.120.180">
    <property type="match status" value="1"/>
</dbReference>